<dbReference type="EC" id="2.7.7.41" evidence="6 16"/>
<dbReference type="EMBL" id="CP093348">
    <property type="protein sequence ID" value="WOH04172.1"/>
    <property type="molecule type" value="Genomic_DNA"/>
</dbReference>
<evidence type="ECO:0000256" key="2">
    <source>
        <dbReference type="ARBA" id="ARBA00004141"/>
    </source>
</evidence>
<comment type="pathway">
    <text evidence="4">Lipid metabolism.</text>
</comment>
<feature type="region of interest" description="Disordered" evidence="18">
    <location>
        <begin position="1"/>
        <end position="26"/>
    </location>
</feature>
<evidence type="ECO:0000256" key="3">
    <source>
        <dbReference type="ARBA" id="ARBA00005119"/>
    </source>
</evidence>
<evidence type="ECO:0000256" key="4">
    <source>
        <dbReference type="ARBA" id="ARBA00005189"/>
    </source>
</evidence>
<comment type="pathway">
    <text evidence="3 16 17">Phospholipid metabolism; CDP-diacylglycerol biosynthesis; CDP-diacylglycerol from sn-glycerol 3-phosphate: step 3/3.</text>
</comment>
<dbReference type="GO" id="GO:0005789">
    <property type="term" value="C:endoplasmic reticulum membrane"/>
    <property type="evidence" value="ECO:0007669"/>
    <property type="project" value="TreeGrafter"/>
</dbReference>
<feature type="transmembrane region" description="Helical" evidence="16">
    <location>
        <begin position="243"/>
        <end position="267"/>
    </location>
</feature>
<feature type="transmembrane region" description="Helical" evidence="16">
    <location>
        <begin position="202"/>
        <end position="222"/>
    </location>
</feature>
<evidence type="ECO:0000313" key="19">
    <source>
        <dbReference type="EMBL" id="WOH04172.1"/>
    </source>
</evidence>
<keyword evidence="13 16" id="KW-0472">Membrane</keyword>
<comment type="subcellular location">
    <subcellularLocation>
        <location evidence="2">Membrane</location>
        <topology evidence="2">Multi-pass membrane protein</topology>
    </subcellularLocation>
</comment>
<dbReference type="PANTHER" id="PTHR13773">
    <property type="entry name" value="PHOSPHATIDATE CYTIDYLYLTRANSFERASE"/>
    <property type="match status" value="1"/>
</dbReference>
<dbReference type="Pfam" id="PF01148">
    <property type="entry name" value="CTP_transf_1"/>
    <property type="match status" value="1"/>
</dbReference>
<keyword evidence="14 16" id="KW-0594">Phospholipid biosynthesis</keyword>
<dbReference type="PIRSF" id="PIRSF018269">
    <property type="entry name" value="PC_trans_euk"/>
    <property type="match status" value="1"/>
</dbReference>
<comment type="cofactor">
    <cofactor evidence="16">
        <name>Mg(2+)</name>
        <dbReference type="ChEBI" id="CHEBI:18420"/>
    </cofactor>
    <text evidence="16">Requires a divalent cation for activity.</text>
</comment>
<evidence type="ECO:0000256" key="11">
    <source>
        <dbReference type="ARBA" id="ARBA00022989"/>
    </source>
</evidence>
<reference evidence="19" key="2">
    <citation type="submission" date="2022-03" db="EMBL/GenBank/DDBJ databases">
        <title>Draft title - Genomic analysis of global carrot germplasm unveils the trajectory of domestication and the origin of high carotenoid orange carrot.</title>
        <authorList>
            <person name="Iorizzo M."/>
            <person name="Ellison S."/>
            <person name="Senalik D."/>
            <person name="Macko-Podgorni A."/>
            <person name="Grzebelus D."/>
            <person name="Bostan H."/>
            <person name="Rolling W."/>
            <person name="Curaba J."/>
            <person name="Simon P."/>
        </authorList>
    </citation>
    <scope>NUCLEOTIDE SEQUENCE</scope>
    <source>
        <tissue evidence="19">Leaf</tissue>
    </source>
</reference>
<evidence type="ECO:0000256" key="13">
    <source>
        <dbReference type="ARBA" id="ARBA00023136"/>
    </source>
</evidence>
<evidence type="ECO:0000256" key="17">
    <source>
        <dbReference type="RuleBase" id="RU003938"/>
    </source>
</evidence>
<organism evidence="19 20">
    <name type="scientific">Daucus carota subsp. sativus</name>
    <name type="common">Carrot</name>
    <dbReference type="NCBI Taxonomy" id="79200"/>
    <lineage>
        <taxon>Eukaryota</taxon>
        <taxon>Viridiplantae</taxon>
        <taxon>Streptophyta</taxon>
        <taxon>Embryophyta</taxon>
        <taxon>Tracheophyta</taxon>
        <taxon>Spermatophyta</taxon>
        <taxon>Magnoliopsida</taxon>
        <taxon>eudicotyledons</taxon>
        <taxon>Gunneridae</taxon>
        <taxon>Pentapetalae</taxon>
        <taxon>asterids</taxon>
        <taxon>campanulids</taxon>
        <taxon>Apiales</taxon>
        <taxon>Apiaceae</taxon>
        <taxon>Apioideae</taxon>
        <taxon>Scandiceae</taxon>
        <taxon>Daucinae</taxon>
        <taxon>Daucus</taxon>
        <taxon>Daucus sect. Daucus</taxon>
    </lineage>
</organism>
<proteinExistence type="inferred from homology"/>
<evidence type="ECO:0000256" key="9">
    <source>
        <dbReference type="ARBA" id="ARBA00022692"/>
    </source>
</evidence>
<evidence type="ECO:0000256" key="14">
    <source>
        <dbReference type="ARBA" id="ARBA00023209"/>
    </source>
</evidence>
<comment type="catalytic activity">
    <reaction evidence="1 16 17">
        <text>a 1,2-diacyl-sn-glycero-3-phosphate + CTP + H(+) = a CDP-1,2-diacyl-sn-glycerol + diphosphate</text>
        <dbReference type="Rhea" id="RHEA:16229"/>
        <dbReference type="ChEBI" id="CHEBI:15378"/>
        <dbReference type="ChEBI" id="CHEBI:33019"/>
        <dbReference type="ChEBI" id="CHEBI:37563"/>
        <dbReference type="ChEBI" id="CHEBI:58332"/>
        <dbReference type="ChEBI" id="CHEBI:58608"/>
        <dbReference type="EC" id="2.7.7.41"/>
    </reaction>
</comment>
<dbReference type="GO" id="GO:0004605">
    <property type="term" value="F:phosphatidate cytidylyltransferase activity"/>
    <property type="evidence" value="ECO:0007669"/>
    <property type="project" value="UniProtKB-UniRule"/>
</dbReference>
<keyword evidence="10 16" id="KW-0548">Nucleotidyltransferase</keyword>
<feature type="transmembrane region" description="Helical" evidence="16">
    <location>
        <begin position="142"/>
        <end position="165"/>
    </location>
</feature>
<keyword evidence="12 16" id="KW-0443">Lipid metabolism</keyword>
<keyword evidence="7 16" id="KW-0444">Lipid biosynthesis</keyword>
<dbReference type="GO" id="GO:0016024">
    <property type="term" value="P:CDP-diacylglycerol biosynthetic process"/>
    <property type="evidence" value="ECO:0007669"/>
    <property type="project" value="UniProtKB-UniRule"/>
</dbReference>
<comment type="function">
    <text evidence="16">May be involved in the synthesis of minor phospholipids and in modulation of IP3-mediated signal transduction.</text>
</comment>
<feature type="transmembrane region" description="Helical" evidence="16">
    <location>
        <begin position="308"/>
        <end position="330"/>
    </location>
</feature>
<gene>
    <name evidence="19" type="ORF">DCAR_0623581</name>
</gene>
<keyword evidence="8 16" id="KW-0808">Transferase</keyword>
<evidence type="ECO:0000256" key="18">
    <source>
        <dbReference type="SAM" id="MobiDB-lite"/>
    </source>
</evidence>
<sequence length="416" mass="48279">MQKSNNHSNPSTPRARHRRRSSEAIPDITNGTPLLINDTEKYKSMRIRVYSALWMLVGFILIVYLGHLYICAMVIVIQILMVAELFNLLRRAHENRCLPGFRLLNWHFFFTAMLYVYGRILSQQLVNTVTSDKFLYKLVSGLIKYQMVICYFLYIAGFVWFILTLKKKMYKYQFSQYAWTHMILIVVFSQSSLTVGNIFEGIFWFVFPALLIAINDIAAYFFGFFFGKTPLIKLSPKKTWEGFIGASVATMISAFVFANILGGFQWLTCRRKDLSTGWLQCDPGPLFKPEYYPLPRWFLWKEISVLPVQWHALCFGLFASIIAPFGGFFASGFKRAFNIKDFGYSIPGHGGFTDRMDCQMVMAVFAYIYIQSFIIPQTYPVEIILDQILRSLTFEEQKELLKKLELVLAERQFGTI</sequence>
<evidence type="ECO:0000256" key="10">
    <source>
        <dbReference type="ARBA" id="ARBA00022695"/>
    </source>
</evidence>
<keyword evidence="20" id="KW-1185">Reference proteome</keyword>
<evidence type="ECO:0000256" key="1">
    <source>
        <dbReference type="ARBA" id="ARBA00001698"/>
    </source>
</evidence>
<name>A0AAF0XBT0_DAUCS</name>
<feature type="transmembrane region" description="Helical" evidence="16">
    <location>
        <begin position="101"/>
        <end position="122"/>
    </location>
</feature>
<dbReference type="PANTHER" id="PTHR13773:SF8">
    <property type="entry name" value="PHOSPHATIDATE CYTIDYLYLTRANSFERASE, PHOTORECEPTOR-SPECIFIC"/>
    <property type="match status" value="1"/>
</dbReference>
<feature type="transmembrane region" description="Helical" evidence="16">
    <location>
        <begin position="72"/>
        <end position="89"/>
    </location>
</feature>
<evidence type="ECO:0000256" key="15">
    <source>
        <dbReference type="ARBA" id="ARBA00023264"/>
    </source>
</evidence>
<evidence type="ECO:0000256" key="8">
    <source>
        <dbReference type="ARBA" id="ARBA00022679"/>
    </source>
</evidence>
<dbReference type="InterPro" id="IPR000374">
    <property type="entry name" value="PC_trans"/>
</dbReference>
<evidence type="ECO:0000256" key="12">
    <source>
        <dbReference type="ARBA" id="ARBA00023098"/>
    </source>
</evidence>
<keyword evidence="15 16" id="KW-1208">Phospholipid metabolism</keyword>
<evidence type="ECO:0000256" key="6">
    <source>
        <dbReference type="ARBA" id="ARBA00012487"/>
    </source>
</evidence>
<keyword evidence="9 16" id="KW-0812">Transmembrane</keyword>
<evidence type="ECO:0000313" key="20">
    <source>
        <dbReference type="Proteomes" id="UP000077755"/>
    </source>
</evidence>
<protein>
    <recommendedName>
        <fullName evidence="6 16">Phosphatidate cytidylyltransferase</fullName>
        <ecNumber evidence="6 16">2.7.7.41</ecNumber>
    </recommendedName>
</protein>
<evidence type="ECO:0000256" key="7">
    <source>
        <dbReference type="ARBA" id="ARBA00022516"/>
    </source>
</evidence>
<dbReference type="InterPro" id="IPR016720">
    <property type="entry name" value="PC_Trfase_euk"/>
</dbReference>
<dbReference type="KEGG" id="dcr:108226870"/>
<reference evidence="19" key="1">
    <citation type="journal article" date="2016" name="Nat. Genet.">
        <title>A high-quality carrot genome assembly provides new insights into carotenoid accumulation and asterid genome evolution.</title>
        <authorList>
            <person name="Iorizzo M."/>
            <person name="Ellison S."/>
            <person name="Senalik D."/>
            <person name="Zeng P."/>
            <person name="Satapoomin P."/>
            <person name="Huang J."/>
            <person name="Bowman M."/>
            <person name="Iovene M."/>
            <person name="Sanseverino W."/>
            <person name="Cavagnaro P."/>
            <person name="Yildiz M."/>
            <person name="Macko-Podgorni A."/>
            <person name="Moranska E."/>
            <person name="Grzebelus E."/>
            <person name="Grzebelus D."/>
            <person name="Ashrafi H."/>
            <person name="Zheng Z."/>
            <person name="Cheng S."/>
            <person name="Spooner D."/>
            <person name="Van Deynze A."/>
            <person name="Simon P."/>
        </authorList>
    </citation>
    <scope>NUCLEOTIDE SEQUENCE</scope>
    <source>
        <tissue evidence="19">Leaf</tissue>
    </source>
</reference>
<dbReference type="PROSITE" id="PS01315">
    <property type="entry name" value="CDS"/>
    <property type="match status" value="1"/>
</dbReference>
<feature type="transmembrane region" description="Helical" evidence="16">
    <location>
        <begin position="47"/>
        <end position="66"/>
    </location>
</feature>
<evidence type="ECO:0000256" key="5">
    <source>
        <dbReference type="ARBA" id="ARBA00010185"/>
    </source>
</evidence>
<dbReference type="Proteomes" id="UP000077755">
    <property type="component" value="Chromosome 6"/>
</dbReference>
<accession>A0AAF0XBT0</accession>
<keyword evidence="11 16" id="KW-1133">Transmembrane helix</keyword>
<dbReference type="AlphaFoldDB" id="A0AAF0XBT0"/>
<feature type="compositionally biased region" description="Polar residues" evidence="18">
    <location>
        <begin position="1"/>
        <end position="12"/>
    </location>
</feature>
<evidence type="ECO:0000256" key="16">
    <source>
        <dbReference type="PIRNR" id="PIRNR018269"/>
    </source>
</evidence>
<comment type="similarity">
    <text evidence="5 16 17">Belongs to the CDS family.</text>
</comment>
<feature type="transmembrane region" description="Helical" evidence="16">
    <location>
        <begin position="177"/>
        <end position="196"/>
    </location>
</feature>